<dbReference type="AlphaFoldDB" id="A0A8B7P1F4"/>
<accession>A0A8B7P1F4</accession>
<dbReference type="SUPFAM" id="SSF47565">
    <property type="entry name" value="Insect pheromone/odorant-binding proteins"/>
    <property type="match status" value="1"/>
</dbReference>
<dbReference type="GeneID" id="108675409"/>
<protein>
    <submittedName>
        <fullName evidence="3">Uncharacterized protein LOC108675409</fullName>
    </submittedName>
</protein>
<sequence>MMKSVCHLLLLAATFAYASAEGSLACSKYLSFTLVTSVDQPAFIDCKSDPAGRAALTALASGTRCSDYKFYNGEIFCQIAAAPYMKCVAGKLGWLKADGSIDSAKVLAKLKSVVTYNPSCRAAQYDFAVKQCGTTINYYAFLEKVACLQYVSFKYAPG</sequence>
<feature type="chain" id="PRO_5034101798" evidence="1">
    <location>
        <begin position="21"/>
        <end position="158"/>
    </location>
</feature>
<evidence type="ECO:0000313" key="3">
    <source>
        <dbReference type="RefSeq" id="XP_018018906.1"/>
    </source>
</evidence>
<keyword evidence="1" id="KW-0732">Signal</keyword>
<reference evidence="3" key="1">
    <citation type="submission" date="2025-08" db="UniProtKB">
        <authorList>
            <consortium name="RefSeq"/>
        </authorList>
    </citation>
    <scope>IDENTIFICATION</scope>
    <source>
        <tissue evidence="3">Whole organism</tissue>
    </source>
</reference>
<evidence type="ECO:0000256" key="1">
    <source>
        <dbReference type="SAM" id="SignalP"/>
    </source>
</evidence>
<evidence type="ECO:0000313" key="2">
    <source>
        <dbReference type="Proteomes" id="UP000694843"/>
    </source>
</evidence>
<gene>
    <name evidence="3" type="primary">LOC108675409</name>
</gene>
<organism evidence="2 3">
    <name type="scientific">Hyalella azteca</name>
    <name type="common">Amphipod</name>
    <dbReference type="NCBI Taxonomy" id="294128"/>
    <lineage>
        <taxon>Eukaryota</taxon>
        <taxon>Metazoa</taxon>
        <taxon>Ecdysozoa</taxon>
        <taxon>Arthropoda</taxon>
        <taxon>Crustacea</taxon>
        <taxon>Multicrustacea</taxon>
        <taxon>Malacostraca</taxon>
        <taxon>Eumalacostraca</taxon>
        <taxon>Peracarida</taxon>
        <taxon>Amphipoda</taxon>
        <taxon>Senticaudata</taxon>
        <taxon>Talitrida</taxon>
        <taxon>Talitroidea</taxon>
        <taxon>Hyalellidae</taxon>
        <taxon>Hyalella</taxon>
    </lineage>
</organism>
<dbReference type="RefSeq" id="XP_018018906.1">
    <property type="nucleotide sequence ID" value="XM_018163417.2"/>
</dbReference>
<dbReference type="Proteomes" id="UP000694843">
    <property type="component" value="Unplaced"/>
</dbReference>
<dbReference type="InterPro" id="IPR036728">
    <property type="entry name" value="PBP_GOBP_sf"/>
</dbReference>
<feature type="signal peptide" evidence="1">
    <location>
        <begin position="1"/>
        <end position="20"/>
    </location>
</feature>
<dbReference type="KEGG" id="hazt:108675409"/>
<keyword evidence="2" id="KW-1185">Reference proteome</keyword>
<dbReference type="GO" id="GO:0005549">
    <property type="term" value="F:odorant binding"/>
    <property type="evidence" value="ECO:0007669"/>
    <property type="project" value="InterPro"/>
</dbReference>
<name>A0A8B7P1F4_HYAAZ</name>
<proteinExistence type="predicted"/>